<dbReference type="Pfam" id="PF12142">
    <property type="entry name" value="PPO1_DWL"/>
    <property type="match status" value="1"/>
</dbReference>
<evidence type="ECO:0000256" key="6">
    <source>
        <dbReference type="ARBA" id="ARBA00023008"/>
    </source>
</evidence>
<dbReference type="InterPro" id="IPR022740">
    <property type="entry name" value="Polyphenol_oxidase_C"/>
</dbReference>
<feature type="disulfide bond" evidence="9">
    <location>
        <begin position="135"/>
        <end position="152"/>
    </location>
</feature>
<proteinExistence type="inferred from homology"/>
<evidence type="ECO:0000256" key="9">
    <source>
        <dbReference type="PIRSR" id="PIRSR000290-2"/>
    </source>
</evidence>
<evidence type="ECO:0000256" key="2">
    <source>
        <dbReference type="ARBA" id="ARBA00011245"/>
    </source>
</evidence>
<accession>A0ABD2YAZ4</accession>
<dbReference type="Proteomes" id="UP001630127">
    <property type="component" value="Unassembled WGS sequence"/>
</dbReference>
<feature type="cross-link" description="2'-(S-cysteinyl)-histidine (Cys-His)" evidence="10">
    <location>
        <begin position="216"/>
        <end position="232"/>
    </location>
</feature>
<dbReference type="AlphaFoldDB" id="A0ABD2YAZ4"/>
<sequence length="616" mass="69507">MNATNNRDMQLPIFLYKNRSYAQLLCSTPPKKITAKMASLSTTPCSITFSSFSSINVSSCPFSAKPSQLLVNVSKRNHHFEVSCKNTQNHDQNNNNNLDRRDVLLGLGGLYGASNLIINPFAVAAPIAAPEIVKCGPPADLPEGAIVTDNCCPPVPGKVIDYQLPQSKVFRFRPAAHLAKKDYIEKFNKAVELMKALPADDPRNFTQQANVHCAYCNGAYVQSGYDQEIQIHSSWLFFPFHRWYLHFYERILGKLIGDPTFGLPFWNWDNLGGMTVPSMFVNQSSALYDENRNQSHLPPTIVDLGYNGKDTDATDFEKLKNNLSIMYRQMVTNATTAQDFFGKPYRAGDKPNPGAGSIESIPHIPIHRWVGDPRQKNGEDMGNFYSAGRDILFYCHHANVDRMWTLWQKLGGKKKEFTDPDWLNASFIFYDENAQPVRVKVGDSLSNEKLGYIYQRVDMPWLKNKPVPRVTKSRVAFTSGAPPADKVFPTNLNKILKVLVKRPKTARSKKEKEDEEERLVVYGIEFSMDKYVKFDVFINDEDDNPFDFDKGEYLGSFAHLPHKVKGDMKVKTTQTFVLTEILEDLDVEDDDSLLVTLVPTSDALVTIDGIKIVNSA</sequence>
<keyword evidence="5" id="KW-0560">Oxidoreductase</keyword>
<dbReference type="PANTHER" id="PTHR11474:SF76">
    <property type="entry name" value="SHKT DOMAIN-CONTAINING PROTEIN"/>
    <property type="match status" value="1"/>
</dbReference>
<evidence type="ECO:0000256" key="8">
    <source>
        <dbReference type="PIRSR" id="PIRSR000290-1"/>
    </source>
</evidence>
<evidence type="ECO:0000313" key="13">
    <source>
        <dbReference type="Proteomes" id="UP001630127"/>
    </source>
</evidence>
<evidence type="ECO:0000256" key="10">
    <source>
        <dbReference type="PIRSR" id="PIRSR000290-3"/>
    </source>
</evidence>
<evidence type="ECO:0000259" key="11">
    <source>
        <dbReference type="PROSITE" id="PS00497"/>
    </source>
</evidence>
<dbReference type="GO" id="GO:0005507">
    <property type="term" value="F:copper ion binding"/>
    <property type="evidence" value="ECO:0007669"/>
    <property type="project" value="UniProtKB-ARBA"/>
</dbReference>
<keyword evidence="4" id="KW-0883">Thioether bond</keyword>
<dbReference type="Pfam" id="PF12143">
    <property type="entry name" value="PPO1_KFDV"/>
    <property type="match status" value="1"/>
</dbReference>
<dbReference type="InterPro" id="IPR008922">
    <property type="entry name" value="Di-copper_centre_dom_sf"/>
</dbReference>
<dbReference type="Gene3D" id="1.10.1280.10">
    <property type="entry name" value="Di-copper center containing domain from catechol oxidase"/>
    <property type="match status" value="1"/>
</dbReference>
<comment type="cofactor">
    <cofactor evidence="8">
        <name>Cu(2+)</name>
        <dbReference type="ChEBI" id="CHEBI:29036"/>
    </cofactor>
    <text evidence="8">Binds 2 copper ions per subunit.</text>
</comment>
<dbReference type="InterPro" id="IPR016213">
    <property type="entry name" value="Polyphenol_oxidase"/>
</dbReference>
<dbReference type="InterPro" id="IPR002227">
    <property type="entry name" value="Tyrosinase_Cu-bd"/>
</dbReference>
<dbReference type="InterPro" id="IPR050316">
    <property type="entry name" value="Tyrosinase/Hemocyanin"/>
</dbReference>
<dbReference type="PANTHER" id="PTHR11474">
    <property type="entry name" value="TYROSINASE FAMILY MEMBER"/>
    <property type="match status" value="1"/>
</dbReference>
<feature type="binding site" evidence="8">
    <location>
        <position position="241"/>
    </location>
    <ligand>
        <name>Cu cation</name>
        <dbReference type="ChEBI" id="CHEBI:23378"/>
        <label>A</label>
    </ligand>
</feature>
<comment type="subunit">
    <text evidence="2">Monomer.</text>
</comment>
<feature type="binding site" evidence="8">
    <location>
        <position position="367"/>
    </location>
    <ligand>
        <name>Cu cation</name>
        <dbReference type="ChEBI" id="CHEBI:23378"/>
        <label>B</label>
    </ligand>
</feature>
<name>A0ABD2YAZ4_9GENT</name>
<dbReference type="Pfam" id="PF00264">
    <property type="entry name" value="Tyrosinase"/>
    <property type="match status" value="1"/>
</dbReference>
<feature type="binding site" evidence="8">
    <location>
        <position position="212"/>
    </location>
    <ligand>
        <name>Cu cation</name>
        <dbReference type="ChEBI" id="CHEBI:23378"/>
        <label>A</label>
    </ligand>
</feature>
<evidence type="ECO:0000256" key="7">
    <source>
        <dbReference type="ARBA" id="ARBA00023157"/>
    </source>
</evidence>
<dbReference type="SUPFAM" id="SSF48056">
    <property type="entry name" value="Di-copper centre-containing domain"/>
    <property type="match status" value="1"/>
</dbReference>
<feature type="binding site" evidence="8">
    <location>
        <position position="363"/>
    </location>
    <ligand>
        <name>Cu cation</name>
        <dbReference type="ChEBI" id="CHEBI:23378"/>
        <label>B</label>
    </ligand>
</feature>
<feature type="domain" description="Tyrosinase copper-binding" evidence="11">
    <location>
        <begin position="232"/>
        <end position="249"/>
    </location>
</feature>
<dbReference type="FunFam" id="1.10.1280.10:FF:000007">
    <property type="entry name" value="Polyphenol oxidase, chloroplastic"/>
    <property type="match status" value="1"/>
</dbReference>
<gene>
    <name evidence="12" type="ORF">ACH5RR_037461</name>
</gene>
<dbReference type="PROSITE" id="PS00497">
    <property type="entry name" value="TYROSINASE_1"/>
    <property type="match status" value="1"/>
</dbReference>
<dbReference type="GO" id="GO:0016491">
    <property type="term" value="F:oxidoreductase activity"/>
    <property type="evidence" value="ECO:0007669"/>
    <property type="project" value="UniProtKB-KW"/>
</dbReference>
<dbReference type="PIRSF" id="PIRSF000290">
    <property type="entry name" value="PPO_plant"/>
    <property type="match status" value="1"/>
</dbReference>
<feature type="binding site" evidence="8">
    <location>
        <position position="397"/>
    </location>
    <ligand>
        <name>Cu cation</name>
        <dbReference type="ChEBI" id="CHEBI:23378"/>
        <label>B</label>
    </ligand>
</feature>
<dbReference type="PRINTS" id="PR00092">
    <property type="entry name" value="TYROSINASE"/>
</dbReference>
<feature type="binding site" evidence="8">
    <location>
        <position position="232"/>
    </location>
    <ligand>
        <name>Cu cation</name>
        <dbReference type="ChEBI" id="CHEBI:23378"/>
        <label>A</label>
    </ligand>
</feature>
<keyword evidence="3 8" id="KW-0479">Metal-binding</keyword>
<protein>
    <recommendedName>
        <fullName evidence="11">Tyrosinase copper-binding domain-containing protein</fullName>
    </recommendedName>
</protein>
<dbReference type="EMBL" id="JBJUIK010000015">
    <property type="protein sequence ID" value="KAL3503012.1"/>
    <property type="molecule type" value="Genomic_DNA"/>
</dbReference>
<keyword evidence="6 8" id="KW-0186">Copper</keyword>
<reference evidence="12 13" key="1">
    <citation type="submission" date="2024-11" db="EMBL/GenBank/DDBJ databases">
        <title>A near-complete genome assembly of Cinchona calisaya.</title>
        <authorList>
            <person name="Lian D.C."/>
            <person name="Zhao X.W."/>
            <person name="Wei L."/>
        </authorList>
    </citation>
    <scope>NUCLEOTIDE SEQUENCE [LARGE SCALE GENOMIC DNA]</scope>
    <source>
        <tissue evidence="12">Nenye</tissue>
    </source>
</reference>
<evidence type="ECO:0000313" key="12">
    <source>
        <dbReference type="EMBL" id="KAL3503012.1"/>
    </source>
</evidence>
<feature type="disulfide bond" evidence="9">
    <location>
        <begin position="151"/>
        <end position="213"/>
    </location>
</feature>
<evidence type="ECO:0000256" key="1">
    <source>
        <dbReference type="ARBA" id="ARBA00009928"/>
    </source>
</evidence>
<dbReference type="InterPro" id="IPR022739">
    <property type="entry name" value="Polyphenol_oxidase_cen"/>
</dbReference>
<evidence type="ECO:0000256" key="4">
    <source>
        <dbReference type="ARBA" id="ARBA00022784"/>
    </source>
</evidence>
<comment type="caution">
    <text evidence="12">The sequence shown here is derived from an EMBL/GenBank/DDBJ whole genome shotgun (WGS) entry which is preliminary data.</text>
</comment>
<comment type="similarity">
    <text evidence="1">Belongs to the tyrosinase family.</text>
</comment>
<organism evidence="12 13">
    <name type="scientific">Cinchona calisaya</name>
    <dbReference type="NCBI Taxonomy" id="153742"/>
    <lineage>
        <taxon>Eukaryota</taxon>
        <taxon>Viridiplantae</taxon>
        <taxon>Streptophyta</taxon>
        <taxon>Embryophyta</taxon>
        <taxon>Tracheophyta</taxon>
        <taxon>Spermatophyta</taxon>
        <taxon>Magnoliopsida</taxon>
        <taxon>eudicotyledons</taxon>
        <taxon>Gunneridae</taxon>
        <taxon>Pentapetalae</taxon>
        <taxon>asterids</taxon>
        <taxon>lamiids</taxon>
        <taxon>Gentianales</taxon>
        <taxon>Rubiaceae</taxon>
        <taxon>Cinchonoideae</taxon>
        <taxon>Cinchoneae</taxon>
        <taxon>Cinchona</taxon>
    </lineage>
</organism>
<evidence type="ECO:0000256" key="5">
    <source>
        <dbReference type="ARBA" id="ARBA00023002"/>
    </source>
</evidence>
<evidence type="ECO:0000256" key="3">
    <source>
        <dbReference type="ARBA" id="ARBA00022723"/>
    </source>
</evidence>
<keyword evidence="7 9" id="KW-1015">Disulfide bond</keyword>
<keyword evidence="13" id="KW-1185">Reference proteome</keyword>